<feature type="coiled-coil region" evidence="1">
    <location>
        <begin position="112"/>
        <end position="160"/>
    </location>
</feature>
<dbReference type="Gene3D" id="2.40.50.100">
    <property type="match status" value="1"/>
</dbReference>
<protein>
    <submittedName>
        <fullName evidence="3">Secretion protein HlyD</fullName>
    </submittedName>
</protein>
<keyword evidence="2" id="KW-0472">Membrane</keyword>
<dbReference type="Proteomes" id="UP000188879">
    <property type="component" value="Unassembled WGS sequence"/>
</dbReference>
<comment type="caution">
    <text evidence="3">The sequence shown here is derived from an EMBL/GenBank/DDBJ whole genome shotgun (WGS) entry which is preliminary data.</text>
</comment>
<evidence type="ECO:0000256" key="1">
    <source>
        <dbReference type="SAM" id="Coils"/>
    </source>
</evidence>
<dbReference type="PANTHER" id="PTHR30386:SF24">
    <property type="entry name" value="MULTIDRUG RESISTANCE EFFLUX PUMP"/>
    <property type="match status" value="1"/>
</dbReference>
<keyword evidence="4" id="KW-1185">Reference proteome</keyword>
<evidence type="ECO:0000313" key="4">
    <source>
        <dbReference type="Proteomes" id="UP000188879"/>
    </source>
</evidence>
<accession>A0A1V2GX41</accession>
<dbReference type="RefSeq" id="WP_076959616.1">
    <property type="nucleotide sequence ID" value="NZ_MLCO01000268.1"/>
</dbReference>
<dbReference type="Gene3D" id="1.10.287.470">
    <property type="entry name" value="Helix hairpin bin"/>
    <property type="match status" value="2"/>
</dbReference>
<dbReference type="InterPro" id="IPR050739">
    <property type="entry name" value="MFP"/>
</dbReference>
<dbReference type="AlphaFoldDB" id="A0A1V2GX41"/>
<organism evidence="3 4">
    <name type="scientific">Teichococcus deserti</name>
    <dbReference type="NCBI Taxonomy" id="1817963"/>
    <lineage>
        <taxon>Bacteria</taxon>
        <taxon>Pseudomonadati</taxon>
        <taxon>Pseudomonadota</taxon>
        <taxon>Alphaproteobacteria</taxon>
        <taxon>Acetobacterales</taxon>
        <taxon>Roseomonadaceae</taxon>
        <taxon>Roseomonas</taxon>
    </lineage>
</organism>
<evidence type="ECO:0000256" key="2">
    <source>
        <dbReference type="SAM" id="Phobius"/>
    </source>
</evidence>
<dbReference type="EMBL" id="MLCO01000268">
    <property type="protein sequence ID" value="ONG47648.1"/>
    <property type="molecule type" value="Genomic_DNA"/>
</dbReference>
<keyword evidence="1" id="KW-0175">Coiled coil</keyword>
<sequence>MNAPVSPSAAADAAKAAKAAPPAPRRGGLRRRLLLRVLPVIVLAGLAVGGNWYWQTGRFLAETDDAYVQGDIAVLSPRIEADVAAILVADNQPVTAGEVLLRLDDRDARLQQRQAEASLAEAEAAIATARETLAQMEAQIAAAEAQIETARAEQVRASADARRTEALVGGGWSSRQSADQAIAAQRKADAARQAAEAELAVRRQALPVQRAQLAQASARRDQAAAALALAGNTLSYTEIRAPFDGIAGNRAAQLGQHVRPGQQLIAVAPPPAALFVTANFKETQLVGMRPGQPAEIRVDAIPGHALHARVDSFAPATGSQFSLLPPENATGNFTKIVQRVPVKLVLEPGQSAEAIARLRPGLSVVAEIDTRADPAAPRGVFAAAAATLGLR</sequence>
<feature type="transmembrane region" description="Helical" evidence="2">
    <location>
        <begin position="33"/>
        <end position="54"/>
    </location>
</feature>
<dbReference type="GO" id="GO:0055085">
    <property type="term" value="P:transmembrane transport"/>
    <property type="evidence" value="ECO:0007669"/>
    <property type="project" value="InterPro"/>
</dbReference>
<reference evidence="3 4" key="1">
    <citation type="submission" date="2016-10" db="EMBL/GenBank/DDBJ databases">
        <title>Draft Genome sequence of Roseomonas sp. strain M3.</title>
        <authorList>
            <person name="Subhash Y."/>
            <person name="Lee S."/>
        </authorList>
    </citation>
    <scope>NUCLEOTIDE SEQUENCE [LARGE SCALE GENOMIC DNA]</scope>
    <source>
        <strain evidence="3 4">M3</strain>
    </source>
</reference>
<dbReference type="OrthoDB" id="9811754at2"/>
<gene>
    <name evidence="3" type="ORF">BKE38_22945</name>
</gene>
<evidence type="ECO:0000313" key="3">
    <source>
        <dbReference type="EMBL" id="ONG47648.1"/>
    </source>
</evidence>
<dbReference type="PRINTS" id="PR01490">
    <property type="entry name" value="RTXTOXIND"/>
</dbReference>
<dbReference type="PANTHER" id="PTHR30386">
    <property type="entry name" value="MEMBRANE FUSION SUBUNIT OF EMRAB-TOLC MULTIDRUG EFFLUX PUMP"/>
    <property type="match status" value="1"/>
</dbReference>
<dbReference type="Gene3D" id="2.40.30.170">
    <property type="match status" value="1"/>
</dbReference>
<name>A0A1V2GX41_9PROT</name>
<keyword evidence="2" id="KW-0812">Transmembrane</keyword>
<keyword evidence="2" id="KW-1133">Transmembrane helix</keyword>
<dbReference type="SUPFAM" id="SSF111369">
    <property type="entry name" value="HlyD-like secretion proteins"/>
    <property type="match status" value="2"/>
</dbReference>
<proteinExistence type="predicted"/>